<evidence type="ECO:0000313" key="2">
    <source>
        <dbReference type="Proteomes" id="UP001596018"/>
    </source>
</evidence>
<dbReference type="SUPFAM" id="SSF160419">
    <property type="entry name" value="YdfO-like"/>
    <property type="match status" value="1"/>
</dbReference>
<dbReference type="Gene3D" id="3.30.1810.10">
    <property type="entry name" value="YdfO-like"/>
    <property type="match status" value="1"/>
</dbReference>
<reference evidence="2" key="1">
    <citation type="journal article" date="2019" name="Int. J. Syst. Evol. Microbiol.">
        <title>The Global Catalogue of Microorganisms (GCM) 10K type strain sequencing project: providing services to taxonomists for standard genome sequencing and annotation.</title>
        <authorList>
            <consortium name="The Broad Institute Genomics Platform"/>
            <consortium name="The Broad Institute Genome Sequencing Center for Infectious Disease"/>
            <person name="Wu L."/>
            <person name="Ma J."/>
        </authorList>
    </citation>
    <scope>NUCLEOTIDE SEQUENCE [LARGE SCALE GENOMIC DNA]</scope>
    <source>
        <strain evidence="2">KACC 12822</strain>
    </source>
</reference>
<evidence type="ECO:0000313" key="1">
    <source>
        <dbReference type="EMBL" id="MFC5440046.1"/>
    </source>
</evidence>
<keyword evidence="2" id="KW-1185">Reference proteome</keyword>
<sequence>MSEAISNLQAAQEKAMAGRPRVGGFPYLAETLRCAGVTRNVWHLPACASLYQTRLGSVIQQGTPLVSGTVDVPPFDEQALVAAIRTDQAGESTFPQFLLAAWQAGVIRYEVDFTERHVTYEGCCGESYVERYPAPPAQAAG</sequence>
<comment type="caution">
    <text evidence="1">The sequence shown here is derived from an EMBL/GenBank/DDBJ whole genome shotgun (WGS) entry which is preliminary data.</text>
</comment>
<proteinExistence type="predicted"/>
<dbReference type="RefSeq" id="WP_056079197.1">
    <property type="nucleotide sequence ID" value="NZ_JALBWS010000012.1"/>
</dbReference>
<name>A0ABW0JX96_9GAMM</name>
<dbReference type="InterPro" id="IPR036696">
    <property type="entry name" value="YdfO-like_sf"/>
</dbReference>
<organism evidence="1 2">
    <name type="scientific">Rhodanobacter ginsenosidimutans</name>
    <dbReference type="NCBI Taxonomy" id="490571"/>
    <lineage>
        <taxon>Bacteria</taxon>
        <taxon>Pseudomonadati</taxon>
        <taxon>Pseudomonadota</taxon>
        <taxon>Gammaproteobacteria</taxon>
        <taxon>Lysobacterales</taxon>
        <taxon>Rhodanobacteraceae</taxon>
        <taxon>Rhodanobacter</taxon>
    </lineage>
</organism>
<dbReference type="Proteomes" id="UP001596018">
    <property type="component" value="Unassembled WGS sequence"/>
</dbReference>
<gene>
    <name evidence="1" type="ORF">ACFPK0_08495</name>
</gene>
<protein>
    <submittedName>
        <fullName evidence="1">DUF1398 domain-containing protein</fullName>
    </submittedName>
</protein>
<dbReference type="EMBL" id="JBHSMM010000001">
    <property type="protein sequence ID" value="MFC5440046.1"/>
    <property type="molecule type" value="Genomic_DNA"/>
</dbReference>
<accession>A0ABW0JX96</accession>